<evidence type="ECO:0000256" key="4">
    <source>
        <dbReference type="PROSITE-ProRule" id="PRU00175"/>
    </source>
</evidence>
<organism evidence="6 7">
    <name type="scientific">Multifurca ochricompacta</name>
    <dbReference type="NCBI Taxonomy" id="376703"/>
    <lineage>
        <taxon>Eukaryota</taxon>
        <taxon>Fungi</taxon>
        <taxon>Dikarya</taxon>
        <taxon>Basidiomycota</taxon>
        <taxon>Agaricomycotina</taxon>
        <taxon>Agaricomycetes</taxon>
        <taxon>Russulales</taxon>
        <taxon>Russulaceae</taxon>
        <taxon>Multifurca</taxon>
    </lineage>
</organism>
<evidence type="ECO:0000259" key="5">
    <source>
        <dbReference type="PROSITE" id="PS50089"/>
    </source>
</evidence>
<keyword evidence="2 4" id="KW-0863">Zinc-finger</keyword>
<dbReference type="GO" id="GO:0008270">
    <property type="term" value="F:zinc ion binding"/>
    <property type="evidence" value="ECO:0007669"/>
    <property type="project" value="UniProtKB-KW"/>
</dbReference>
<gene>
    <name evidence="6" type="ORF">B0F90DRAFT_1623915</name>
</gene>
<keyword evidence="1" id="KW-0479">Metal-binding</keyword>
<dbReference type="PROSITE" id="PS00518">
    <property type="entry name" value="ZF_RING_1"/>
    <property type="match status" value="1"/>
</dbReference>
<evidence type="ECO:0000256" key="1">
    <source>
        <dbReference type="ARBA" id="ARBA00022723"/>
    </source>
</evidence>
<dbReference type="SMART" id="SM00184">
    <property type="entry name" value="RING"/>
    <property type="match status" value="1"/>
</dbReference>
<dbReference type="Pfam" id="PF13445">
    <property type="entry name" value="zf-RING_UBOX"/>
    <property type="match status" value="1"/>
</dbReference>
<dbReference type="InterPro" id="IPR027370">
    <property type="entry name" value="Znf-RING_euk"/>
</dbReference>
<accession>A0AAD4M8K7</accession>
<evidence type="ECO:0000313" key="7">
    <source>
        <dbReference type="Proteomes" id="UP001203297"/>
    </source>
</evidence>
<dbReference type="SUPFAM" id="SSF57850">
    <property type="entry name" value="RING/U-box"/>
    <property type="match status" value="1"/>
</dbReference>
<keyword evidence="7" id="KW-1185">Reference proteome</keyword>
<dbReference type="InterPro" id="IPR001841">
    <property type="entry name" value="Znf_RING"/>
</dbReference>
<feature type="domain" description="RING-type" evidence="5">
    <location>
        <begin position="4"/>
        <end position="49"/>
    </location>
</feature>
<dbReference type="InterPro" id="IPR013083">
    <property type="entry name" value="Znf_RING/FYVE/PHD"/>
</dbReference>
<sequence>MSACAICLDLLKSPVALPCGHVYCHTCISEAAKATTSTSSSIIYCPTCREPVSTITPNPLFIPPHLRPYIIPPFRRLYLNTPAPTPDRSVPVSSTSTEELEKVTTRLHMENAVLRQSCHAWRARANAHVAAHLGLSALVRLARDQACILRDERDELARKYDALKRKFSDVDR</sequence>
<dbReference type="InterPro" id="IPR017907">
    <property type="entry name" value="Znf_RING_CS"/>
</dbReference>
<evidence type="ECO:0000256" key="2">
    <source>
        <dbReference type="ARBA" id="ARBA00022771"/>
    </source>
</evidence>
<dbReference type="EMBL" id="WTXG01000004">
    <property type="protein sequence ID" value="KAI0305831.1"/>
    <property type="molecule type" value="Genomic_DNA"/>
</dbReference>
<reference evidence="6" key="1">
    <citation type="journal article" date="2022" name="New Phytol.">
        <title>Evolutionary transition to the ectomycorrhizal habit in the genomes of a hyperdiverse lineage of mushroom-forming fungi.</title>
        <authorList>
            <person name="Looney B."/>
            <person name="Miyauchi S."/>
            <person name="Morin E."/>
            <person name="Drula E."/>
            <person name="Courty P.E."/>
            <person name="Kohler A."/>
            <person name="Kuo A."/>
            <person name="LaButti K."/>
            <person name="Pangilinan J."/>
            <person name="Lipzen A."/>
            <person name="Riley R."/>
            <person name="Andreopoulos W."/>
            <person name="He G."/>
            <person name="Johnson J."/>
            <person name="Nolan M."/>
            <person name="Tritt A."/>
            <person name="Barry K.W."/>
            <person name="Grigoriev I.V."/>
            <person name="Nagy L.G."/>
            <person name="Hibbett D."/>
            <person name="Henrissat B."/>
            <person name="Matheny P.B."/>
            <person name="Labbe J."/>
            <person name="Martin F.M."/>
        </authorList>
    </citation>
    <scope>NUCLEOTIDE SEQUENCE</scope>
    <source>
        <strain evidence="6">BPL690</strain>
    </source>
</reference>
<proteinExistence type="predicted"/>
<evidence type="ECO:0000256" key="3">
    <source>
        <dbReference type="ARBA" id="ARBA00022833"/>
    </source>
</evidence>
<comment type="caution">
    <text evidence="6">The sequence shown here is derived from an EMBL/GenBank/DDBJ whole genome shotgun (WGS) entry which is preliminary data.</text>
</comment>
<evidence type="ECO:0000313" key="6">
    <source>
        <dbReference type="EMBL" id="KAI0305831.1"/>
    </source>
</evidence>
<keyword evidence="3" id="KW-0862">Zinc</keyword>
<dbReference type="AlphaFoldDB" id="A0AAD4M8K7"/>
<name>A0AAD4M8K7_9AGAM</name>
<dbReference type="PROSITE" id="PS50089">
    <property type="entry name" value="ZF_RING_2"/>
    <property type="match status" value="1"/>
</dbReference>
<dbReference type="Gene3D" id="3.30.40.10">
    <property type="entry name" value="Zinc/RING finger domain, C3HC4 (zinc finger)"/>
    <property type="match status" value="1"/>
</dbReference>
<dbReference type="Proteomes" id="UP001203297">
    <property type="component" value="Unassembled WGS sequence"/>
</dbReference>
<protein>
    <recommendedName>
        <fullName evidence="5">RING-type domain-containing protein</fullName>
    </recommendedName>
</protein>